<gene>
    <name evidence="5" type="ORF">ENJ67_04045</name>
</gene>
<dbReference type="Gene3D" id="2.40.170.20">
    <property type="entry name" value="TonB-dependent receptor, beta-barrel domain"/>
    <property type="match status" value="1"/>
</dbReference>
<feature type="domain" description="TonB-dependent receptor plug" evidence="4">
    <location>
        <begin position="39"/>
        <end position="141"/>
    </location>
</feature>
<dbReference type="GO" id="GO:0009279">
    <property type="term" value="C:cell outer membrane"/>
    <property type="evidence" value="ECO:0007669"/>
    <property type="project" value="UniProtKB-SubCell"/>
</dbReference>
<dbReference type="SUPFAM" id="SSF56935">
    <property type="entry name" value="Porins"/>
    <property type="match status" value="1"/>
</dbReference>
<dbReference type="Proteomes" id="UP000886390">
    <property type="component" value="Unassembled WGS sequence"/>
</dbReference>
<sequence length="331" mass="37678">MKFLFVLLIIAVNIVTYANDLDALLQNYQKESDLSKKTKDESAGNLIVYTRDDLERMQVETLKDILKSLRAFVYSENRIAQPDILNQDPITYYSKGVRIYLNEHELLTPLTGSGFITFGDMDMDFIDHVEIYEGFPTFEFGVEPATIVIRLYTKDAEHDEGGRVKFSAGSYKSNKENVYYTGSEEQFSYSLYANHSENNRDTKEIDGKTLKRDKNTNEFYASLKSQNHSLELQAVNSKGDAFLSSLIGAVPTDTTKEVTFFNVATASKFMNDSLRLNLSYIKQKDEFSSLYDALAPLPLPPSTLVTSYAQKIDEEAFTANLKKEFVYKNHD</sequence>
<dbReference type="InterPro" id="IPR036942">
    <property type="entry name" value="Beta-barrel_TonB_sf"/>
</dbReference>
<evidence type="ECO:0000256" key="3">
    <source>
        <dbReference type="ARBA" id="ARBA00023237"/>
    </source>
</evidence>
<evidence type="ECO:0000256" key="1">
    <source>
        <dbReference type="ARBA" id="ARBA00004442"/>
    </source>
</evidence>
<comment type="caution">
    <text evidence="5">The sequence shown here is derived from an EMBL/GenBank/DDBJ whole genome shotgun (WGS) entry which is preliminary data.</text>
</comment>
<feature type="non-terminal residue" evidence="5">
    <location>
        <position position="331"/>
    </location>
</feature>
<name>A0A7C3BZW2_9BACT</name>
<dbReference type="InterPro" id="IPR012910">
    <property type="entry name" value="Plug_dom"/>
</dbReference>
<accession>A0A7C3BZW2</accession>
<evidence type="ECO:0000259" key="4">
    <source>
        <dbReference type="Pfam" id="PF07715"/>
    </source>
</evidence>
<dbReference type="Pfam" id="PF07715">
    <property type="entry name" value="Plug"/>
    <property type="match status" value="1"/>
</dbReference>
<protein>
    <recommendedName>
        <fullName evidence="4">TonB-dependent receptor plug domain-containing protein</fullName>
    </recommendedName>
</protein>
<keyword evidence="3" id="KW-0998">Cell outer membrane</keyword>
<organism evidence="5">
    <name type="scientific">Sulfurimonas autotrophica</name>
    <dbReference type="NCBI Taxonomy" id="202747"/>
    <lineage>
        <taxon>Bacteria</taxon>
        <taxon>Pseudomonadati</taxon>
        <taxon>Campylobacterota</taxon>
        <taxon>Epsilonproteobacteria</taxon>
        <taxon>Campylobacterales</taxon>
        <taxon>Sulfurimonadaceae</taxon>
        <taxon>Sulfurimonas</taxon>
    </lineage>
</organism>
<reference evidence="5" key="1">
    <citation type="journal article" date="2020" name="mSystems">
        <title>Genome- and Community-Level Interaction Insights into Carbon Utilization and Element Cycling Functions of Hydrothermarchaeota in Hydrothermal Sediment.</title>
        <authorList>
            <person name="Zhou Z."/>
            <person name="Liu Y."/>
            <person name="Xu W."/>
            <person name="Pan J."/>
            <person name="Luo Z.H."/>
            <person name="Li M."/>
        </authorList>
    </citation>
    <scope>NUCLEOTIDE SEQUENCE [LARGE SCALE GENOMIC DNA]</scope>
    <source>
        <strain evidence="5">HyVt-507</strain>
    </source>
</reference>
<dbReference type="EMBL" id="DRNH01000217">
    <property type="protein sequence ID" value="HFB53882.1"/>
    <property type="molecule type" value="Genomic_DNA"/>
</dbReference>
<evidence type="ECO:0000256" key="2">
    <source>
        <dbReference type="ARBA" id="ARBA00023136"/>
    </source>
</evidence>
<proteinExistence type="predicted"/>
<dbReference type="AlphaFoldDB" id="A0A7C3BZW2"/>
<evidence type="ECO:0000313" key="5">
    <source>
        <dbReference type="EMBL" id="HFB53882.1"/>
    </source>
</evidence>
<comment type="subcellular location">
    <subcellularLocation>
        <location evidence="1">Cell outer membrane</location>
    </subcellularLocation>
</comment>
<keyword evidence="2" id="KW-0472">Membrane</keyword>